<evidence type="ECO:0000256" key="1">
    <source>
        <dbReference type="SAM" id="MobiDB-lite"/>
    </source>
</evidence>
<evidence type="ECO:0000313" key="3">
    <source>
        <dbReference type="EMBL" id="SDW19122.1"/>
    </source>
</evidence>
<evidence type="ECO:0000256" key="2">
    <source>
        <dbReference type="SAM" id="Phobius"/>
    </source>
</evidence>
<keyword evidence="2" id="KW-0812">Transmembrane</keyword>
<proteinExistence type="predicted"/>
<dbReference type="AlphaFoldDB" id="A0A1H2RI37"/>
<keyword evidence="2" id="KW-1133">Transmembrane helix</keyword>
<dbReference type="RefSeq" id="WP_090118896.1">
    <property type="nucleotide sequence ID" value="NZ_FNNJ01000001.1"/>
</dbReference>
<organism evidence="3 4">
    <name type="scientific">Lutibacter oricola</name>
    <dbReference type="NCBI Taxonomy" id="762486"/>
    <lineage>
        <taxon>Bacteria</taxon>
        <taxon>Pseudomonadati</taxon>
        <taxon>Bacteroidota</taxon>
        <taxon>Flavobacteriia</taxon>
        <taxon>Flavobacteriales</taxon>
        <taxon>Flavobacteriaceae</taxon>
        <taxon>Lutibacter</taxon>
    </lineage>
</organism>
<evidence type="ECO:0000313" key="4">
    <source>
        <dbReference type="Proteomes" id="UP000199595"/>
    </source>
</evidence>
<keyword evidence="2" id="KW-0472">Membrane</keyword>
<accession>A0A1H2RI37</accession>
<dbReference type="STRING" id="762486.SAMN05444411_101249"/>
<dbReference type="OrthoDB" id="1121212at2"/>
<sequence length="89" mass="10066">MNFGGAVSAMVTSIKNNARPKRKTYFDRDNKPSKKKKERNALLEKKATPQQLLKIRQTIKLENKEALKKNIIIVAIGFVIIIGGLLIFN</sequence>
<dbReference type="Proteomes" id="UP000199595">
    <property type="component" value="Unassembled WGS sequence"/>
</dbReference>
<gene>
    <name evidence="3" type="ORF">SAMN05444411_101249</name>
</gene>
<feature type="region of interest" description="Disordered" evidence="1">
    <location>
        <begin position="14"/>
        <end position="42"/>
    </location>
</feature>
<keyword evidence="4" id="KW-1185">Reference proteome</keyword>
<dbReference type="EMBL" id="FNNJ01000001">
    <property type="protein sequence ID" value="SDW19122.1"/>
    <property type="molecule type" value="Genomic_DNA"/>
</dbReference>
<name>A0A1H2RI37_9FLAO</name>
<feature type="transmembrane region" description="Helical" evidence="2">
    <location>
        <begin position="70"/>
        <end position="88"/>
    </location>
</feature>
<protein>
    <submittedName>
        <fullName evidence="3">Uncharacterized protein</fullName>
    </submittedName>
</protein>
<reference evidence="4" key="1">
    <citation type="submission" date="2016-10" db="EMBL/GenBank/DDBJ databases">
        <authorList>
            <person name="Varghese N."/>
            <person name="Submissions S."/>
        </authorList>
    </citation>
    <scope>NUCLEOTIDE SEQUENCE [LARGE SCALE GENOMIC DNA]</scope>
    <source>
        <strain evidence="4">DSM 24956</strain>
    </source>
</reference>